<protein>
    <submittedName>
        <fullName evidence="1">Uncharacterized protein</fullName>
    </submittedName>
</protein>
<gene>
    <name evidence="1" type="ORF">TKK_007932</name>
</gene>
<proteinExistence type="predicted"/>
<reference evidence="1 2" key="1">
    <citation type="journal article" date="2024" name="bioRxiv">
        <title>A reference genome for Trichogramma kaykai: A tiny desert-dwelling parasitoid wasp with competing sex-ratio distorters.</title>
        <authorList>
            <person name="Culotta J."/>
            <person name="Lindsey A.R."/>
        </authorList>
    </citation>
    <scope>NUCLEOTIDE SEQUENCE [LARGE SCALE GENOMIC DNA]</scope>
    <source>
        <strain evidence="1 2">KSX58</strain>
    </source>
</reference>
<dbReference type="AlphaFoldDB" id="A0ABD2X0H7"/>
<dbReference type="Proteomes" id="UP001627154">
    <property type="component" value="Unassembled WGS sequence"/>
</dbReference>
<comment type="caution">
    <text evidence="1">The sequence shown here is derived from an EMBL/GenBank/DDBJ whole genome shotgun (WGS) entry which is preliminary data.</text>
</comment>
<keyword evidence="2" id="KW-1185">Reference proteome</keyword>
<name>A0ABD2X0H7_9HYME</name>
<sequence length="68" mass="8174">MLNHTHETQVYTPTPTRTKRIYTKLYKSLCRAVFKDEVLAITIDTLKQSKKTSLRFRRVTSRSPMWHY</sequence>
<evidence type="ECO:0000313" key="1">
    <source>
        <dbReference type="EMBL" id="KAL3398828.1"/>
    </source>
</evidence>
<accession>A0ABD2X0H7</accession>
<evidence type="ECO:0000313" key="2">
    <source>
        <dbReference type="Proteomes" id="UP001627154"/>
    </source>
</evidence>
<dbReference type="EMBL" id="JBJJXI010000059">
    <property type="protein sequence ID" value="KAL3398828.1"/>
    <property type="molecule type" value="Genomic_DNA"/>
</dbReference>
<organism evidence="1 2">
    <name type="scientific">Trichogramma kaykai</name>
    <dbReference type="NCBI Taxonomy" id="54128"/>
    <lineage>
        <taxon>Eukaryota</taxon>
        <taxon>Metazoa</taxon>
        <taxon>Ecdysozoa</taxon>
        <taxon>Arthropoda</taxon>
        <taxon>Hexapoda</taxon>
        <taxon>Insecta</taxon>
        <taxon>Pterygota</taxon>
        <taxon>Neoptera</taxon>
        <taxon>Endopterygota</taxon>
        <taxon>Hymenoptera</taxon>
        <taxon>Apocrita</taxon>
        <taxon>Proctotrupomorpha</taxon>
        <taxon>Chalcidoidea</taxon>
        <taxon>Trichogrammatidae</taxon>
        <taxon>Trichogramma</taxon>
    </lineage>
</organism>